<evidence type="ECO:0000256" key="1">
    <source>
        <dbReference type="ARBA" id="ARBA00022553"/>
    </source>
</evidence>
<keyword evidence="6" id="KW-1185">Reference proteome</keyword>
<evidence type="ECO:0000313" key="6">
    <source>
        <dbReference type="Proteomes" id="UP000635477"/>
    </source>
</evidence>
<feature type="modified residue" description="4-aspartylphosphate" evidence="2">
    <location>
        <position position="156"/>
    </location>
</feature>
<dbReference type="Proteomes" id="UP000635477">
    <property type="component" value="Unassembled WGS sequence"/>
</dbReference>
<dbReference type="CDD" id="cd17546">
    <property type="entry name" value="REC_hyHK_CKI1_RcsC-like"/>
    <property type="match status" value="1"/>
</dbReference>
<dbReference type="SUPFAM" id="SSF52172">
    <property type="entry name" value="CheY-like"/>
    <property type="match status" value="1"/>
</dbReference>
<dbReference type="AlphaFoldDB" id="A0A8H4UAT5"/>
<organism evidence="5 6">
    <name type="scientific">Fusarium zealandicum</name>
    <dbReference type="NCBI Taxonomy" id="1053134"/>
    <lineage>
        <taxon>Eukaryota</taxon>
        <taxon>Fungi</taxon>
        <taxon>Dikarya</taxon>
        <taxon>Ascomycota</taxon>
        <taxon>Pezizomycotina</taxon>
        <taxon>Sordariomycetes</taxon>
        <taxon>Hypocreomycetidae</taxon>
        <taxon>Hypocreales</taxon>
        <taxon>Nectriaceae</taxon>
        <taxon>Fusarium</taxon>
        <taxon>Fusarium staphyleae species complex</taxon>
    </lineage>
</organism>
<reference evidence="5" key="2">
    <citation type="submission" date="2020-05" db="EMBL/GenBank/DDBJ databases">
        <authorList>
            <person name="Kim H.-S."/>
            <person name="Proctor R.H."/>
            <person name="Brown D.W."/>
        </authorList>
    </citation>
    <scope>NUCLEOTIDE SEQUENCE</scope>
    <source>
        <strain evidence="5">NRRL 22465</strain>
    </source>
</reference>
<dbReference type="InterPro" id="IPR050956">
    <property type="entry name" value="2C_system_His_kinase"/>
</dbReference>
<dbReference type="PROSITE" id="PS50110">
    <property type="entry name" value="RESPONSE_REGULATORY"/>
    <property type="match status" value="1"/>
</dbReference>
<dbReference type="Gene3D" id="3.40.50.2300">
    <property type="match status" value="1"/>
</dbReference>
<dbReference type="InterPro" id="IPR001789">
    <property type="entry name" value="Sig_transdc_resp-reg_receiver"/>
</dbReference>
<protein>
    <recommendedName>
        <fullName evidence="4">Response regulatory domain-containing protein</fullName>
    </recommendedName>
</protein>
<proteinExistence type="predicted"/>
<dbReference type="GO" id="GO:0000160">
    <property type="term" value="P:phosphorelay signal transduction system"/>
    <property type="evidence" value="ECO:0007669"/>
    <property type="project" value="InterPro"/>
</dbReference>
<evidence type="ECO:0000259" key="4">
    <source>
        <dbReference type="PROSITE" id="PS50110"/>
    </source>
</evidence>
<gene>
    <name evidence="5" type="ORF">FZEAL_9450</name>
</gene>
<dbReference type="OrthoDB" id="303614at2759"/>
<dbReference type="Pfam" id="PF00072">
    <property type="entry name" value="Response_reg"/>
    <property type="match status" value="1"/>
</dbReference>
<keyword evidence="1 2" id="KW-0597">Phosphoprotein</keyword>
<feature type="region of interest" description="Disordered" evidence="3">
    <location>
        <begin position="1"/>
        <end position="86"/>
    </location>
</feature>
<dbReference type="PANTHER" id="PTHR43719:SF28">
    <property type="entry name" value="PEROXIDE STRESS-ACTIVATED HISTIDINE KINASE MAK1-RELATED"/>
    <property type="match status" value="1"/>
</dbReference>
<dbReference type="SMART" id="SM00448">
    <property type="entry name" value="REC"/>
    <property type="match status" value="1"/>
</dbReference>
<feature type="domain" description="Response regulatory" evidence="4">
    <location>
        <begin position="94"/>
        <end position="226"/>
    </location>
</feature>
<evidence type="ECO:0000256" key="2">
    <source>
        <dbReference type="PROSITE-ProRule" id="PRU00169"/>
    </source>
</evidence>
<sequence length="233" mass="25904">MAKKDDQEASLPASSRPGEQVTEADNESREEDGGSIIQLDPKAKHDGGRSALPLTPRRPANPRKRSQSENNIRSAQSKSTQSFQEQDTQCNSINVLLVDDNEINLQLLVMFMKKYGFSYAEAMNGQEALDKFKEASLQDVQATGPNKRYFDFVLMDVSMPVMNGVESTKRIREVERENDLEPTTVFALTGLASSDARRDAMMAGVNFFLPKPVRFAELKKMLTKGEILKPGVG</sequence>
<evidence type="ECO:0000256" key="3">
    <source>
        <dbReference type="SAM" id="MobiDB-lite"/>
    </source>
</evidence>
<dbReference type="PANTHER" id="PTHR43719">
    <property type="entry name" value="TWO-COMPONENT HISTIDINE KINASE"/>
    <property type="match status" value="1"/>
</dbReference>
<dbReference type="InterPro" id="IPR011006">
    <property type="entry name" value="CheY-like_superfamily"/>
</dbReference>
<accession>A0A8H4UAT5</accession>
<reference evidence="5" key="1">
    <citation type="journal article" date="2020" name="BMC Genomics">
        <title>Correction to: Identification and distribution of gene clusters required for synthesis of sphingolipid metabolism inhibitors in diverse species of the filamentous fungus Fusarium.</title>
        <authorList>
            <person name="Kim H.S."/>
            <person name="Lohmar J.M."/>
            <person name="Busman M."/>
            <person name="Brown D.W."/>
            <person name="Naumann T.A."/>
            <person name="Divon H.H."/>
            <person name="Lysoe E."/>
            <person name="Uhlig S."/>
            <person name="Proctor R.H."/>
        </authorList>
    </citation>
    <scope>NUCLEOTIDE SEQUENCE</scope>
    <source>
        <strain evidence="5">NRRL 22465</strain>
    </source>
</reference>
<feature type="compositionally biased region" description="Polar residues" evidence="3">
    <location>
        <begin position="68"/>
        <end position="86"/>
    </location>
</feature>
<name>A0A8H4UAT5_9HYPO</name>
<evidence type="ECO:0000313" key="5">
    <source>
        <dbReference type="EMBL" id="KAF4972990.1"/>
    </source>
</evidence>
<dbReference type="EMBL" id="JABEYC010000880">
    <property type="protein sequence ID" value="KAF4972990.1"/>
    <property type="molecule type" value="Genomic_DNA"/>
</dbReference>
<comment type="caution">
    <text evidence="5">The sequence shown here is derived from an EMBL/GenBank/DDBJ whole genome shotgun (WGS) entry which is preliminary data.</text>
</comment>